<reference evidence="3" key="1">
    <citation type="submission" date="2009-10" db="EMBL/GenBank/DDBJ databases">
        <title>Complete sequence of Bacillus selenitireducens MLS10.</title>
        <authorList>
            <consortium name="US DOE Joint Genome Institute"/>
            <person name="Lucas S."/>
            <person name="Copeland A."/>
            <person name="Lapidus A."/>
            <person name="Glavina del Rio T."/>
            <person name="Dalin E."/>
            <person name="Tice H."/>
            <person name="Bruce D."/>
            <person name="Goodwin L."/>
            <person name="Pitluck S."/>
            <person name="Sims D."/>
            <person name="Brettin T."/>
            <person name="Detter J.C."/>
            <person name="Han C."/>
            <person name="Larimer F."/>
            <person name="Land M."/>
            <person name="Hauser L."/>
            <person name="Kyrpides N."/>
            <person name="Ovchinnikova G."/>
            <person name="Stolz J."/>
        </authorList>
    </citation>
    <scope>NUCLEOTIDE SEQUENCE [LARGE SCALE GENOMIC DNA]</scope>
    <source>
        <strain evidence="3">MLS10</strain>
    </source>
</reference>
<name>D6XT22_BACIE</name>
<evidence type="ECO:0000313" key="3">
    <source>
        <dbReference type="EMBL" id="ADH98958.1"/>
    </source>
</evidence>
<dbReference type="AlphaFoldDB" id="D6XT22"/>
<feature type="transmembrane region" description="Helical" evidence="2">
    <location>
        <begin position="21"/>
        <end position="41"/>
    </location>
</feature>
<dbReference type="STRING" id="439292.Bsel_1446"/>
<keyword evidence="2" id="KW-0812">Transmembrane</keyword>
<protein>
    <submittedName>
        <fullName evidence="3">Fimbrial assembly family protein</fullName>
    </submittedName>
</protein>
<proteinExistence type="predicted"/>
<accession>D6XT22</accession>
<evidence type="ECO:0000256" key="1">
    <source>
        <dbReference type="SAM" id="Coils"/>
    </source>
</evidence>
<dbReference type="OrthoDB" id="2971140at2"/>
<evidence type="ECO:0000256" key="2">
    <source>
        <dbReference type="SAM" id="Phobius"/>
    </source>
</evidence>
<evidence type="ECO:0000313" key="4">
    <source>
        <dbReference type="Proteomes" id="UP000000271"/>
    </source>
</evidence>
<dbReference type="EMBL" id="CP001791">
    <property type="protein sequence ID" value="ADH98958.1"/>
    <property type="molecule type" value="Genomic_DNA"/>
</dbReference>
<sequence length="218" mass="24717">MAVEINLLRKGTKKTSTFRSAMILAVLVVILINLLIVYVGVQADREAAALEQERLILEQQAEALNQEIAELSVGEHQLLFDAVDEVEGMMISSSQLLLEMVRLMPEEGYMVSYDYVYPDTLSMSFIYLELPQVAYYLDALTASPYVDSVDVQTITGEAMEEAVMEDAEAEEEDLPFWYEEFLPNYFTTYDITLDVAALIDRDTDESEEEDDEEGDDDE</sequence>
<dbReference type="RefSeq" id="WP_013172382.1">
    <property type="nucleotide sequence ID" value="NC_014219.1"/>
</dbReference>
<keyword evidence="1" id="KW-0175">Coiled coil</keyword>
<dbReference type="PANTHER" id="PTHR40278">
    <property type="entry name" value="DNA UTILIZATION PROTEIN HOFN"/>
    <property type="match status" value="1"/>
</dbReference>
<dbReference type="InterPro" id="IPR052534">
    <property type="entry name" value="Extracell_DNA_Util/SecSys_Comp"/>
</dbReference>
<dbReference type="PANTHER" id="PTHR40278:SF1">
    <property type="entry name" value="DNA UTILIZATION PROTEIN HOFN"/>
    <property type="match status" value="1"/>
</dbReference>
<dbReference type="Proteomes" id="UP000000271">
    <property type="component" value="Chromosome"/>
</dbReference>
<gene>
    <name evidence="3" type="ordered locus">Bsel_1446</name>
</gene>
<dbReference type="KEGG" id="bse:Bsel_1446"/>
<keyword evidence="2" id="KW-0472">Membrane</keyword>
<organism evidence="3 4">
    <name type="scientific">Bacillus selenitireducens (strain ATCC 700615 / DSM 15326 / MLS10)</name>
    <dbReference type="NCBI Taxonomy" id="439292"/>
    <lineage>
        <taxon>Bacteria</taxon>
        <taxon>Bacillati</taxon>
        <taxon>Bacillota</taxon>
        <taxon>Bacilli</taxon>
        <taxon>Bacillales</taxon>
        <taxon>Bacillaceae</taxon>
        <taxon>Salisediminibacterium</taxon>
    </lineage>
</organism>
<keyword evidence="4" id="KW-1185">Reference proteome</keyword>
<feature type="coiled-coil region" evidence="1">
    <location>
        <begin position="40"/>
        <end position="74"/>
    </location>
</feature>
<dbReference type="HOGENOM" id="CLU_1264812_0_0_9"/>
<keyword evidence="2" id="KW-1133">Transmembrane helix</keyword>